<name>A0A3D9C8Y7_9FLAO</name>
<evidence type="ECO:0000313" key="2">
    <source>
        <dbReference type="Proteomes" id="UP000256686"/>
    </source>
</evidence>
<accession>A0A3D9C8Y7</accession>
<proteinExistence type="predicted"/>
<dbReference type="EMBL" id="QNVT01000009">
    <property type="protein sequence ID" value="REC62333.1"/>
    <property type="molecule type" value="Genomic_DNA"/>
</dbReference>
<protein>
    <submittedName>
        <fullName evidence="1">Uncharacterized protein</fullName>
    </submittedName>
</protein>
<comment type="caution">
    <text evidence="1">The sequence shown here is derived from an EMBL/GenBank/DDBJ whole genome shotgun (WGS) entry which is preliminary data.</text>
</comment>
<gene>
    <name evidence="1" type="ORF">DRF65_11520</name>
</gene>
<keyword evidence="2" id="KW-1185">Reference proteome</keyword>
<organism evidence="1 2">
    <name type="scientific">Chryseobacterium pennae</name>
    <dbReference type="NCBI Taxonomy" id="2258962"/>
    <lineage>
        <taxon>Bacteria</taxon>
        <taxon>Pseudomonadati</taxon>
        <taxon>Bacteroidota</taxon>
        <taxon>Flavobacteriia</taxon>
        <taxon>Flavobacteriales</taxon>
        <taxon>Weeksellaceae</taxon>
        <taxon>Chryseobacterium group</taxon>
        <taxon>Chryseobacterium</taxon>
    </lineage>
</organism>
<reference evidence="2" key="1">
    <citation type="submission" date="2018-06" db="EMBL/GenBank/DDBJ databases">
        <authorList>
            <person name="Lum Nde A."/>
            <person name="Hugo C."/>
        </authorList>
    </citation>
    <scope>NUCLEOTIDE SEQUENCE [LARGE SCALE GENOMIC DNA]</scope>
    <source>
        <strain evidence="2">1_F178</strain>
    </source>
</reference>
<dbReference type="AlphaFoldDB" id="A0A3D9C8Y7"/>
<sequence>MLDTIGQDEGHLSKQIFRITFKTRDFQIVLLQKKLTKDQQEFSVLLDGLVQKLIKKNGKWHFDHGQDQDLAEDIWRQIALRYRL</sequence>
<dbReference type="Proteomes" id="UP000256686">
    <property type="component" value="Unassembled WGS sequence"/>
</dbReference>
<evidence type="ECO:0000313" key="1">
    <source>
        <dbReference type="EMBL" id="REC62333.1"/>
    </source>
</evidence>
<dbReference type="RefSeq" id="WP_115970904.1">
    <property type="nucleotide sequence ID" value="NZ_QNVT01000009.1"/>
</dbReference>